<evidence type="ECO:0000313" key="4">
    <source>
        <dbReference type="Proteomes" id="UP000011645"/>
    </source>
</evidence>
<dbReference type="AlphaFoldDB" id="L9VB40"/>
<dbReference type="SUPFAM" id="SSF53756">
    <property type="entry name" value="UDP-Glycosyltransferase/glycogen phosphorylase"/>
    <property type="match status" value="1"/>
</dbReference>
<dbReference type="Gene3D" id="3.40.50.2000">
    <property type="entry name" value="Glycogen Phosphorylase B"/>
    <property type="match status" value="2"/>
</dbReference>
<evidence type="ECO:0000313" key="3">
    <source>
        <dbReference type="EMBL" id="ELY34226.1"/>
    </source>
</evidence>
<dbReference type="EMBL" id="AOHV01000042">
    <property type="protein sequence ID" value="ELY34226.1"/>
    <property type="molecule type" value="Genomic_DNA"/>
</dbReference>
<sequence>MASIEVLQLVTTPRSFFDQQVRALEERGVDCTVLEVPRPQSGRGPADFARFYQRVLGETVLGDYDLVHANYGLVGPLALAQPVRPVVLSIWGSEVMGFSDRLDRITRVAARHSDAVIAPSMPVSRELDRPHTVIPFGVDTDLFRPIDRDEARDYLGWDRDARIVLFPYDPDRPVKNHPLAKRVVDRLSVEAELRTVSGLAYEEMPYVMNASDALLVTSERESGPMVIKEAAACNLPVVSTDVGFARDVLAGVSNCYIGESAADLARGLDSILDRRIRTDSRATIGRLGVDEMGDRLLMLYTTLLRLDS</sequence>
<dbReference type="PANTHER" id="PTHR12526">
    <property type="entry name" value="GLYCOSYLTRANSFERASE"/>
    <property type="match status" value="1"/>
</dbReference>
<dbReference type="InterPro" id="IPR028098">
    <property type="entry name" value="Glyco_trans_4-like_N"/>
</dbReference>
<reference evidence="3 4" key="1">
    <citation type="journal article" date="2014" name="PLoS Genet.">
        <title>Phylogenetically driven sequencing of extremely halophilic archaea reveals strategies for static and dynamic osmo-response.</title>
        <authorList>
            <person name="Becker E.A."/>
            <person name="Seitzer P.M."/>
            <person name="Tritt A."/>
            <person name="Larsen D."/>
            <person name="Krusor M."/>
            <person name="Yao A.I."/>
            <person name="Wu D."/>
            <person name="Madern D."/>
            <person name="Eisen J.A."/>
            <person name="Darling A.E."/>
            <person name="Facciotti M.T."/>
        </authorList>
    </citation>
    <scope>NUCLEOTIDE SEQUENCE [LARGE SCALE GENOMIC DNA]</scope>
    <source>
        <strain evidence="4">DSM 18796 / CECT 7217 / JCM 14584 / KCTC 4019 / B3</strain>
    </source>
</reference>
<feature type="domain" description="Glycosyl transferase family 1" evidence="1">
    <location>
        <begin position="185"/>
        <end position="275"/>
    </location>
</feature>
<dbReference type="Pfam" id="PF13439">
    <property type="entry name" value="Glyco_transf_4"/>
    <property type="match status" value="1"/>
</dbReference>
<organism evidence="3 4">
    <name type="scientific">Halalkalicoccus jeotgali (strain DSM 18796 / CECT 7217 / JCM 14584 / KCTC 4019 / B3)</name>
    <dbReference type="NCBI Taxonomy" id="795797"/>
    <lineage>
        <taxon>Archaea</taxon>
        <taxon>Methanobacteriati</taxon>
        <taxon>Methanobacteriota</taxon>
        <taxon>Stenosarchaea group</taxon>
        <taxon>Halobacteria</taxon>
        <taxon>Halobacteriales</taxon>
        <taxon>Halococcaceae</taxon>
        <taxon>Halalkalicoccus</taxon>
    </lineage>
</organism>
<dbReference type="OrthoDB" id="193395at2157"/>
<dbReference type="GeneID" id="9418132"/>
<dbReference type="RefSeq" id="WP_008418595.1">
    <property type="nucleotide sequence ID" value="NC_014297.1"/>
</dbReference>
<evidence type="ECO:0000259" key="2">
    <source>
        <dbReference type="Pfam" id="PF13439"/>
    </source>
</evidence>
<dbReference type="PANTHER" id="PTHR12526:SF637">
    <property type="entry name" value="GLYCOSYLTRANSFERASE EPSF-RELATED"/>
    <property type="match status" value="1"/>
</dbReference>
<name>L9VB40_HALJB</name>
<keyword evidence="3" id="KW-0808">Transferase</keyword>
<dbReference type="InterPro" id="IPR001296">
    <property type="entry name" value="Glyco_trans_1"/>
</dbReference>
<dbReference type="Pfam" id="PF00534">
    <property type="entry name" value="Glycos_transf_1"/>
    <property type="match status" value="1"/>
</dbReference>
<accession>L9VB40</accession>
<comment type="caution">
    <text evidence="3">The sequence shown here is derived from an EMBL/GenBank/DDBJ whole genome shotgun (WGS) entry which is preliminary data.</text>
</comment>
<gene>
    <name evidence="3" type="ORF">C497_17642</name>
</gene>
<dbReference type="Proteomes" id="UP000011645">
    <property type="component" value="Unassembled WGS sequence"/>
</dbReference>
<dbReference type="PATRIC" id="fig|795797.19.peg.3358"/>
<proteinExistence type="predicted"/>
<dbReference type="GO" id="GO:0016757">
    <property type="term" value="F:glycosyltransferase activity"/>
    <property type="evidence" value="ECO:0007669"/>
    <property type="project" value="InterPro"/>
</dbReference>
<evidence type="ECO:0000259" key="1">
    <source>
        <dbReference type="Pfam" id="PF00534"/>
    </source>
</evidence>
<protein>
    <submittedName>
        <fullName evidence="3">Group 1 glycosyl transferase</fullName>
    </submittedName>
</protein>
<feature type="domain" description="Glycosyltransferase subfamily 4-like N-terminal" evidence="2">
    <location>
        <begin position="26"/>
        <end position="141"/>
    </location>
</feature>
<keyword evidence="4" id="KW-1185">Reference proteome</keyword>